<comment type="caution">
    <text evidence="2">The sequence shown here is derived from an EMBL/GenBank/DDBJ whole genome shotgun (WGS) entry which is preliminary data.</text>
</comment>
<organism evidence="2 3">
    <name type="scientific">Chelatococcus caeni</name>
    <dbReference type="NCBI Taxonomy" id="1348468"/>
    <lineage>
        <taxon>Bacteria</taxon>
        <taxon>Pseudomonadati</taxon>
        <taxon>Pseudomonadota</taxon>
        <taxon>Alphaproteobacteria</taxon>
        <taxon>Hyphomicrobiales</taxon>
        <taxon>Chelatococcaceae</taxon>
        <taxon>Chelatococcus</taxon>
    </lineage>
</organism>
<dbReference type="EMBL" id="JACIEN010000006">
    <property type="protein sequence ID" value="MBB4019207.1"/>
    <property type="molecule type" value="Genomic_DNA"/>
</dbReference>
<proteinExistence type="predicted"/>
<sequence>MPNQQLPRQASRPSHASAAPDRVDRGMPHDTSPEAAGTSVAAAIQRELDAYDVQLSRIRPMLTHLEQAILDNPEQNNKELARANNVSEHTVWERRQAFLRCGLVTAAAYGGTQEIGPDRQKIREGLKERPWIESKDLAKRLNVSYPLVQSERRIMERTDQFRWALGLTDEPPTTRQRPPSQPLQVWTVTRPDGTLVTVRPEDRQEVLDRLHPGTTTYELLEPLERRYGPIGYSILNKWLGL</sequence>
<name>A0A840CA94_9HYPH</name>
<keyword evidence="3" id="KW-1185">Reference proteome</keyword>
<evidence type="ECO:0000313" key="2">
    <source>
        <dbReference type="EMBL" id="MBB4019207.1"/>
    </source>
</evidence>
<accession>A0A840CA94</accession>
<evidence type="ECO:0000256" key="1">
    <source>
        <dbReference type="SAM" id="MobiDB-lite"/>
    </source>
</evidence>
<evidence type="ECO:0000313" key="3">
    <source>
        <dbReference type="Proteomes" id="UP000577362"/>
    </source>
</evidence>
<feature type="compositionally biased region" description="Polar residues" evidence="1">
    <location>
        <begin position="1"/>
        <end position="14"/>
    </location>
</feature>
<feature type="compositionally biased region" description="Basic and acidic residues" evidence="1">
    <location>
        <begin position="21"/>
        <end position="32"/>
    </location>
</feature>
<reference evidence="2 3" key="1">
    <citation type="submission" date="2020-08" db="EMBL/GenBank/DDBJ databases">
        <title>Genomic Encyclopedia of Type Strains, Phase IV (KMG-IV): sequencing the most valuable type-strain genomes for metagenomic binning, comparative biology and taxonomic classification.</title>
        <authorList>
            <person name="Goeker M."/>
        </authorList>
    </citation>
    <scope>NUCLEOTIDE SEQUENCE [LARGE SCALE GENOMIC DNA]</scope>
    <source>
        <strain evidence="2 3">DSM 103737</strain>
    </source>
</reference>
<dbReference type="RefSeq" id="WP_156332724.1">
    <property type="nucleotide sequence ID" value="NZ_JACIEN010000006.1"/>
</dbReference>
<evidence type="ECO:0008006" key="4">
    <source>
        <dbReference type="Google" id="ProtNLM"/>
    </source>
</evidence>
<feature type="region of interest" description="Disordered" evidence="1">
    <location>
        <begin position="1"/>
        <end position="38"/>
    </location>
</feature>
<dbReference type="AlphaFoldDB" id="A0A840CA94"/>
<dbReference type="Proteomes" id="UP000577362">
    <property type="component" value="Unassembled WGS sequence"/>
</dbReference>
<protein>
    <recommendedName>
        <fullName evidence="4">Helix-turn-helix domain-containing protein</fullName>
    </recommendedName>
</protein>
<gene>
    <name evidence="2" type="ORF">GGR16_004254</name>
</gene>